<organism evidence="1 2">
    <name type="scientific">Clostridium disporicum</name>
    <dbReference type="NCBI Taxonomy" id="84024"/>
    <lineage>
        <taxon>Bacteria</taxon>
        <taxon>Bacillati</taxon>
        <taxon>Bacillota</taxon>
        <taxon>Clostridia</taxon>
        <taxon>Eubacteriales</taxon>
        <taxon>Clostridiaceae</taxon>
        <taxon>Clostridium</taxon>
    </lineage>
</organism>
<accession>A0A174G3R4</accession>
<sequence length="81" mass="9265">MKKTWENPELNNLSVEGTEAVGWGHYHCSQCRQQLTDSEQKIIEEDTNLEDTRWRCTNCGSPMYGTPCFNESHVASTPEQS</sequence>
<dbReference type="EMBL" id="CYZV01000031">
    <property type="protein sequence ID" value="CUO57124.1"/>
    <property type="molecule type" value="Genomic_DNA"/>
</dbReference>
<dbReference type="Proteomes" id="UP000095558">
    <property type="component" value="Unassembled WGS sequence"/>
</dbReference>
<reference evidence="1 2" key="1">
    <citation type="submission" date="2015-09" db="EMBL/GenBank/DDBJ databases">
        <authorList>
            <consortium name="Pathogen Informatics"/>
        </authorList>
    </citation>
    <scope>NUCLEOTIDE SEQUENCE [LARGE SCALE GENOMIC DNA]</scope>
    <source>
        <strain evidence="1 2">2789STDY5834855</strain>
    </source>
</reference>
<name>A0A174G3R4_9CLOT</name>
<dbReference type="RefSeq" id="WP_055277410.1">
    <property type="nucleotide sequence ID" value="NZ_CYZV01000031.1"/>
</dbReference>
<evidence type="ECO:0000313" key="1">
    <source>
        <dbReference type="EMBL" id="CUO57124.1"/>
    </source>
</evidence>
<evidence type="ECO:0000313" key="2">
    <source>
        <dbReference type="Proteomes" id="UP000095558"/>
    </source>
</evidence>
<dbReference type="AlphaFoldDB" id="A0A174G3R4"/>
<proteinExistence type="predicted"/>
<gene>
    <name evidence="1" type="ORF">ERS852470_02728</name>
</gene>
<protein>
    <submittedName>
        <fullName evidence="1">Uncharacterized protein</fullName>
    </submittedName>
</protein>